<dbReference type="Gene3D" id="2.20.80.10">
    <property type="entry name" value="Lipovitellin-phosvitin complex, chain A, domain 4"/>
    <property type="match status" value="1"/>
</dbReference>
<dbReference type="InterPro" id="IPR015255">
    <property type="entry name" value="Vitellinogen_open_b-sht"/>
</dbReference>
<comment type="caution">
    <text evidence="8">Lacks conserved residue(s) required for the propagation of feature annotation.</text>
</comment>
<sequence length="4197" mass="482620">MKSVRVRGLIVLTLFIILDIASAYTTAKHNSCSRSACFNDGKFNFLPGTIYVYKHSISTQTTFDKSKNTASIAEFNFKVHIHIQECDGFMFITDTKIHKGVKTRNSNTVDEENYLSSDDEVLYEDLEKNMLRFSFQDGHISTVCPKENEPVWALNIKKAVLSTFQNRMERFDIHHIVAERDINGFCPTSYTFLKSNGTQIVVDKVKDISECTERYHMHSIIPTSSYVFQSKYHKWSPMKSLFVCFYHIDHHIIVKIDCQEKHSFQPFASNETNSARTKIFQTMVLIREDSALYSSHPNIYEITSRQPLLYNHKLISNPDSSNVTETIELIKKLCAMSEGQFDPDSPSEFYKVIQAARKLTYDALKHLYYLSQNDMCSSATKHLQSALPYVRTTSAVILMKDILWNGTISESTSTNWLMAMAMFDRPDDQVVSEISHLLHKENASSDILLSVTSLIHTYCKLNPNCKENVGLIAAIVFIEEKIKENILIKENRDETLIWLKSLGNTGQTSPTTLHTLNTIIANADLTVDIRVSGVQAYRRFPCNITRPVMLDIFVNQSLDSEVRIAAYLQVMRCPVYSVVRHIVTVLDKEEVNQVGSFVWTHLQNLKKTSVPFYLELQTMLAGDINKKFNTDIRKFSRNYENSFFLSEYGVGGSFDSNVIFSPKSYIPRSFTSNITLTLFGEYINILEVEVYAEGFENYIEALFKPGGVFSSERVKKGLDVLRFVRSLMPDTLKGRINELPNVVIDNVPPPKISLAIKVFGNEVKFLRLNGVDEINKVIRSFDVYNIMKSFMNGREFKYDQSAMFMDLKYVVPTGIGMPLILDAVGTSVVNLNMSSYINADAFKNFGEFKLLTKLYPSLALNLEGSMTMDLHYETTQATVKSKLYTSTAFEGTTEVKGYKFVNLVFDLPKIRSDIISIESELFLEDHKLDVDVNPNRNSMAPSTLSYSLPVLEEMMGLKLYTNYRLPNVTEIIKSPMVIFNGPLRLNIFLLKSDVKVNKYVIEYKWLTGKKNSSISLIYETPGSQVKHYLKALLEMDTQTQNFTLIVHGKTIQLQALGLYRNSPLHKLMTFTLDINDVRHLDLFMELKIENEKYGRLYLPKLYLDINTRRIAELEGQYKWVEKKGISQCDINLTFKTTKFDSTIVGYIKINDASTALNLIFEYTFDKAITLDTIKLEVKISDRSTKALSSLQGTMQLESSAYPHINHQTSAIYQKAQGHTECRIDFINYPSLKDKSKKLHIEFGFTQIKYYSGNKININLFVTKVADNILFKFITNHQDTQTLSNTAVIVQYAPDKNITAKLDILMPPSILLNVDTRFKLTIPSGKFPLDVHIVVREKVMNEYDIDFAGTWIGGQNVTARGLYQDHSSYYLTSHTLKLLIKSHLFNDIVFMGKIYVSDEEYRMESWVDHNNTKHAILLRHLARSNLLQYESYGELKLNTSTYSVSNLIDLKHHEITLDMHLDQYRDISIYGKGFAKEWNSHTIFEIKWDANRDPDQKFSVTFKTNTSEIVDGEQFLGLMVIEYPGRTVNVDLELSYMGQHYFILSTIEWDPVSKIDFSLILKNDFLSKGSGYIGCKMLTPFENWVKTMYEQSVMIGPQNLHTNGSVMWQGTQYLDFDVQSGYQTLDEDFGFSFNTAVNSSLQDLNAIRIYINHNYGTNSFNTTVLLQINPKYVISLGLTGKINSTKTETIYSGSVTTLTPFFYYKTFSFESEVGIQEKKLNGVVGLQIDSSNFKVEFHGVYMPLDNSKILLKISTPYESYKTLYGKMGYKAREKHIFFDIYGDNFKLGVELRYLYKNLSNYNLKLRVNTPVDPLRQLIIAGKLNNELADFRLGWNHFVLGFAGISHYVSWSDFEYALQIYTPVEKFTYSSATVKIYIIDDIDCEIRAVLPDLSMIGVKLVYITIPRPEEIDEYYYDEDAELSMVLYNGLFEIDTAYYPSVVANFNVTQKDIMYTTQVGLSAIIVKVTLIDELFLKNFLDIKNELNVTTSYERFSKIFSEFAVFAENENHIVSNLIASVVNFNKTLTTTLDADFLTTALSDPGSEDQDDPDLANNVPFGIYEIKFYLTSPFKLLEFCNSSMSVKILKHFYETNITVKTNYTNMFVIGNMEIYDGYFDTIVDVDVTSKLFELPLFRVQVKKDYTEIEKNVRFVISRPTVSQVNEIVLDIRSAWQIDGYNFIKLSGEIVTPFVVLNHVQGSLQYFHQRDTKSYFLESYLNYSRKAEMKARAHLKEQSITLNLESSLEGLRNVHFLGSLFAKDGRKGIDAIMIGDQSYRISGWASANSSFPLALEAYLTKEGISVGSIVMQVKHDTHGYMILAMLQSMKKIIRLSTLIVSTEEGRMTTVEISSMQDNSQAVFVKSSLVFKRPGIYVVNVQGESIIDGVSTLLLGNVKLWFIGDKGVIRSSVESRYLQGHVNIDWVMSPPQHIWGAVDIEYALNKKSYQKLFSKVYFIAPENSISQITVGARVTANNKWMFEANTTAMIPSLRNISFLTHLILPQNITNEYAIVGNLKIHDQFEFISHLFHYRSPDLNYEFATFSEVLWNEKINGLVTWAYRTENRVFLVDTFSGKTMEKFYDIHNVFDASFLKHRHISNLVYKKPDKPHNISLEVFYPPEIKITSAMVNFESFDNFISFINTTTPFVTIPYFALRIIAETTQLNFHRHIEVFWPHTSALLNATNSKTLKEVSTLNVGEILLQFPIDKKYHVGRFAFKYEDLTKEIIGDSRVVYDDIKIIEGNFTRKFTVYENDFIDDAIDVTVQNKVLPLGVKYLHRVNKDGHVATVDVPKTDFKRIEVFKLHNETEFNVTLEMLQDKYEVARANTLKVINFNRSIVVNSHYVDDNDDSYTRNVKIVLNPEAWLNSALRVAYHNSTPSEYGKIIDINVAYPRRNFSIISDVETDTKYLMSQMTLIQHRTLPDDKYVLGYRIDWRKLESKVNRHRIGVLLYHPSFQKNVTIRGNYSRGNSILFDLNAEYDYALDSRRKFTIGCLIENNSAKSKRNYFLSLKGRHLITRFKLDAAGTFKSQEFYHYFHNNITYKRAYLPDQYWDGKGLLDFFNKTIQIEKYSIHDTTIIHGNYSNFQGTHYVNGLIRRGDDENIVGKFYVNIPQKDTNLIINFTPDASKQLFMSGNMLENKIAKFNIWRTENNVIIPDVGFSLSLNHSRLLSSSLEWRIDLKDNIVSVLRTSVNRTWCYIQDTTEFWTHYIKSQTVETANGIWADTKPEIQEFLNDISNFHVLEEDLAYFKKVFNNSYNANEFYLKDIHGLYIAMMEDMSFMDTMGSLPQIVNEIWTALGDTGQTIRKSIVWFIDNIKMAYEEFGKLLRRLMEGEAFVYVSEFINSSMVKYDKLIRDVHISFIRYVESMLEESSNTVAAYWSNVLKTIEPTVVQIFHHIEAVFVSATKHVIQFLYARQQELMQSPYYAHTQNMTQDLDRFYKDLMQNDLFTNLKKYCTILYDVIKTKYYPLIPFATEMNALRLEIMDGVNQLLKLPLISYVIDNTKTMINQFIWFCEYIDLSKKIQSIIPKLVNRLYDLTYTAVDNEMKYHKAKTKFLCNPEKGILELEQKLPFSWHAFNETPKYEEIPEYRMATKLLSMFAPSNVTFWFLYYNLMPFMDYTNWLPPFRAHAMIVGSQHFVTFDQRHYDFKGQCSYLLANDFVGHEFSLVLNYESEIKGHYTMLLLLGSETISIDLHRKDVRVFPDSIKQLPLQLNDTVIYYENELLIVESERGLSLICNMNFQYCTFHVSGWYFGKTAGLLGTMDNEPIDDMLSSNGYLEPDLFKFTESWSLNENSCSAYTSVQRKSSPSAQIVEICDSYFKHKTSPLFTCFSVINPSPYYDLCLKQANKNETCTSATAYSEMCSIENLPVRTPTNCVRCHGVNNTEITEGDFLNINGSHVPSSADIVFIVEAKKCNENFTEKKNVHTLLTMMVKELHDVGMTNNKFSAVFFGGNGLFDEPHSVVINGQVFASPTLFLQFLNNIQIGNGNSDIFNAIRFASKLRFRTAHSIIFLLFPCSDCDPSNMMLDYSVINHIITEKSIKLHVLMDKPFVLDKSRAGSSLFGVDAETAYTRNDFKALRGDAGLRKQVKLTKNMLGYCTPIVLESNGSLFTSKKMETDNLNLVKKFLQVFAKRIAKTAPAPKCQTCECNSDDNGISHMDCYPCSYPTAANIEYGFNDDFIPPNVLSYDSGNGFYYDDHNNN</sequence>
<dbReference type="GO" id="GO:0008289">
    <property type="term" value="F:lipid binding"/>
    <property type="evidence" value="ECO:0007669"/>
    <property type="project" value="UniProtKB-KW"/>
</dbReference>
<feature type="signal peptide" evidence="9">
    <location>
        <begin position="1"/>
        <end position="23"/>
    </location>
</feature>
<evidence type="ECO:0008006" key="14">
    <source>
        <dbReference type="Google" id="ProtNLM"/>
    </source>
</evidence>
<dbReference type="InterPro" id="IPR050733">
    <property type="entry name" value="Vitellogenin/Apolipophorin"/>
</dbReference>
<keyword evidence="3" id="KW-0758">Storage protein</keyword>
<dbReference type="FunFam" id="2.20.50.20:FF:000007">
    <property type="entry name" value="von Willebrand factor type D domaincontaining protein"/>
    <property type="match status" value="1"/>
</dbReference>
<gene>
    <name evidence="12" type="ORF">APHIGO_LOCUS8652</name>
</gene>
<keyword evidence="5" id="KW-0446">Lipid-binding</keyword>
<keyword evidence="7" id="KW-0325">Glycoprotein</keyword>
<reference evidence="12" key="2">
    <citation type="submission" date="2022-10" db="EMBL/GenBank/DDBJ databases">
        <authorList>
            <consortium name="ENA_rothamsted_submissions"/>
            <consortium name="culmorum"/>
            <person name="King R."/>
        </authorList>
    </citation>
    <scope>NUCLEOTIDE SEQUENCE</scope>
</reference>
<evidence type="ECO:0000256" key="8">
    <source>
        <dbReference type="PROSITE-ProRule" id="PRU00557"/>
    </source>
</evidence>
<dbReference type="PROSITE" id="PS51211">
    <property type="entry name" value="VITELLOGENIN"/>
    <property type="match status" value="1"/>
</dbReference>
<dbReference type="SMART" id="SM01169">
    <property type="entry name" value="DUF1943"/>
    <property type="match status" value="1"/>
</dbReference>
<keyword evidence="13" id="KW-1185">Reference proteome</keyword>
<dbReference type="PANTHER" id="PTHR23345:SF15">
    <property type="entry name" value="VITELLOGENIN 1-RELATED"/>
    <property type="match status" value="1"/>
</dbReference>
<feature type="chain" id="PRO_5040247729" description="Vitellogenin domain-containing protein" evidence="9">
    <location>
        <begin position="24"/>
        <end position="4197"/>
    </location>
</feature>
<keyword evidence="2 9" id="KW-0732">Signal</keyword>
<dbReference type="GO" id="GO:0045735">
    <property type="term" value="F:nutrient reservoir activity"/>
    <property type="evidence" value="ECO:0007669"/>
    <property type="project" value="UniProtKB-KW"/>
</dbReference>
<protein>
    <recommendedName>
        <fullName evidence="14">Vitellogenin domain-containing protein</fullName>
    </recommendedName>
</protein>
<feature type="domain" description="VWFD" evidence="11">
    <location>
        <begin position="3623"/>
        <end position="3792"/>
    </location>
</feature>
<dbReference type="Gene3D" id="2.30.230.10">
    <property type="entry name" value="Lipovitellin, beta-sheet shell regions, chain A"/>
    <property type="match status" value="1"/>
</dbReference>
<evidence type="ECO:0000259" key="11">
    <source>
        <dbReference type="PROSITE" id="PS51233"/>
    </source>
</evidence>
<dbReference type="SMART" id="SM00638">
    <property type="entry name" value="LPD_N"/>
    <property type="match status" value="1"/>
</dbReference>
<dbReference type="InterPro" id="IPR015819">
    <property type="entry name" value="Lipid_transp_b-sht_shell"/>
</dbReference>
<evidence type="ECO:0000259" key="10">
    <source>
        <dbReference type="PROSITE" id="PS51211"/>
    </source>
</evidence>
<dbReference type="InterPro" id="IPR001846">
    <property type="entry name" value="VWF_type-D"/>
</dbReference>
<dbReference type="EMBL" id="OU899036">
    <property type="protein sequence ID" value="CAH1732080.1"/>
    <property type="molecule type" value="Genomic_DNA"/>
</dbReference>
<dbReference type="SUPFAM" id="SSF48431">
    <property type="entry name" value="Lipovitellin-phosvitin complex, superhelical domain"/>
    <property type="match status" value="1"/>
</dbReference>
<dbReference type="SUPFAM" id="SSF56968">
    <property type="entry name" value="Lipovitellin-phosvitin complex, beta-sheet shell regions"/>
    <property type="match status" value="2"/>
</dbReference>
<evidence type="ECO:0000256" key="3">
    <source>
        <dbReference type="ARBA" id="ARBA00022761"/>
    </source>
</evidence>
<dbReference type="SMART" id="SM00216">
    <property type="entry name" value="VWD"/>
    <property type="match status" value="1"/>
</dbReference>
<dbReference type="Gene3D" id="2.20.50.20">
    <property type="entry name" value="Lipovitellin. Chain A, domain 3"/>
    <property type="match status" value="1"/>
</dbReference>
<dbReference type="InterPro" id="IPR015817">
    <property type="entry name" value="Vitellinogen_open_b-sht_sub1"/>
</dbReference>
<keyword evidence="4" id="KW-0445">Lipid transport</keyword>
<dbReference type="Pfam" id="PF01347">
    <property type="entry name" value="Vitellogenin_N"/>
    <property type="match status" value="1"/>
</dbReference>
<dbReference type="PANTHER" id="PTHR23345">
    <property type="entry name" value="VITELLOGENIN-RELATED"/>
    <property type="match status" value="1"/>
</dbReference>
<reference evidence="12" key="1">
    <citation type="submission" date="2022-02" db="EMBL/GenBank/DDBJ databases">
        <authorList>
            <person name="King R."/>
        </authorList>
    </citation>
    <scope>NUCLEOTIDE SEQUENCE</scope>
</reference>
<organism evidence="12 13">
    <name type="scientific">Aphis gossypii</name>
    <name type="common">Cotton aphid</name>
    <dbReference type="NCBI Taxonomy" id="80765"/>
    <lineage>
        <taxon>Eukaryota</taxon>
        <taxon>Metazoa</taxon>
        <taxon>Ecdysozoa</taxon>
        <taxon>Arthropoda</taxon>
        <taxon>Hexapoda</taxon>
        <taxon>Insecta</taxon>
        <taxon>Pterygota</taxon>
        <taxon>Neoptera</taxon>
        <taxon>Paraneoptera</taxon>
        <taxon>Hemiptera</taxon>
        <taxon>Sternorrhyncha</taxon>
        <taxon>Aphidomorpha</taxon>
        <taxon>Aphidoidea</taxon>
        <taxon>Aphididae</taxon>
        <taxon>Aphidini</taxon>
        <taxon>Aphis</taxon>
        <taxon>Aphis</taxon>
    </lineage>
</organism>
<dbReference type="Proteomes" id="UP001154329">
    <property type="component" value="Chromosome 3"/>
</dbReference>
<feature type="domain" description="Vitellogenin" evidence="10">
    <location>
        <begin position="45"/>
        <end position="670"/>
    </location>
</feature>
<dbReference type="GO" id="GO:0005319">
    <property type="term" value="F:lipid transporter activity"/>
    <property type="evidence" value="ECO:0007669"/>
    <property type="project" value="InterPro"/>
</dbReference>
<dbReference type="InterPro" id="IPR015816">
    <property type="entry name" value="Vitellinogen_b-sht_N"/>
</dbReference>
<evidence type="ECO:0000256" key="5">
    <source>
        <dbReference type="ARBA" id="ARBA00023121"/>
    </source>
</evidence>
<evidence type="ECO:0000256" key="9">
    <source>
        <dbReference type="SAM" id="SignalP"/>
    </source>
</evidence>
<evidence type="ECO:0000256" key="6">
    <source>
        <dbReference type="ARBA" id="ARBA00023157"/>
    </source>
</evidence>
<evidence type="ECO:0000256" key="1">
    <source>
        <dbReference type="ARBA" id="ARBA00022448"/>
    </source>
</evidence>
<evidence type="ECO:0000313" key="12">
    <source>
        <dbReference type="EMBL" id="CAH1732080.1"/>
    </source>
</evidence>
<keyword evidence="1" id="KW-0813">Transport</keyword>
<evidence type="ECO:0000256" key="4">
    <source>
        <dbReference type="ARBA" id="ARBA00023055"/>
    </source>
</evidence>
<keyword evidence="6" id="KW-1015">Disulfide bond</keyword>
<proteinExistence type="predicted"/>
<dbReference type="InterPro" id="IPR001747">
    <property type="entry name" value="Vitellogenin_N"/>
</dbReference>
<dbReference type="Gene3D" id="1.25.10.20">
    <property type="entry name" value="Vitellinogen, superhelical"/>
    <property type="match status" value="1"/>
</dbReference>
<accession>A0A9P0JC89</accession>
<evidence type="ECO:0000313" key="13">
    <source>
        <dbReference type="Proteomes" id="UP001154329"/>
    </source>
</evidence>
<dbReference type="Pfam" id="PF09172">
    <property type="entry name" value="Vit_open_b-sht"/>
    <property type="match status" value="1"/>
</dbReference>
<evidence type="ECO:0000256" key="2">
    <source>
        <dbReference type="ARBA" id="ARBA00022729"/>
    </source>
</evidence>
<evidence type="ECO:0000256" key="7">
    <source>
        <dbReference type="ARBA" id="ARBA00023180"/>
    </source>
</evidence>
<dbReference type="Pfam" id="PF00094">
    <property type="entry name" value="VWD"/>
    <property type="match status" value="1"/>
</dbReference>
<name>A0A9P0JC89_APHGO</name>
<dbReference type="PROSITE" id="PS51233">
    <property type="entry name" value="VWFD"/>
    <property type="match status" value="1"/>
</dbReference>
<dbReference type="InterPro" id="IPR011030">
    <property type="entry name" value="Lipovitellin_superhlx_dom"/>
</dbReference>